<feature type="region of interest" description="Disordered" evidence="4">
    <location>
        <begin position="36"/>
        <end position="80"/>
    </location>
</feature>
<evidence type="ECO:0000256" key="4">
    <source>
        <dbReference type="SAM" id="MobiDB-lite"/>
    </source>
</evidence>
<evidence type="ECO:0000259" key="5">
    <source>
        <dbReference type="Pfam" id="PF00496"/>
    </source>
</evidence>
<accession>A0A540VJH9</accession>
<dbReference type="InterPro" id="IPR023765">
    <property type="entry name" value="SBP_5_CS"/>
</dbReference>
<dbReference type="PROSITE" id="PS01040">
    <property type="entry name" value="SBP_BACTERIAL_5"/>
    <property type="match status" value="1"/>
</dbReference>
<dbReference type="RefSeq" id="WP_141609248.1">
    <property type="nucleotide sequence ID" value="NZ_VIGC02000006.1"/>
</dbReference>
<sequence>MNPVQPTDPRPRAARSISRRTFLQILGAGAGMGLLAGCAPSTPAPSEPPAAPQAPAEPEQPASWEGGFLRPGGNPKRGGTLRTAFGVTTASFDLHQGGAAHVLCHMYNNLVRRNLVDGLRSVVPDLAESWEVSEDGKTYTFTLREGVKFHDGEPFSADDVVATFNRIINPPEGIISQFKNEFAMVESVEAVDARTVRFTLSAPRAYFVDLLAGTAFGIYSKKTLEEHNYDLREVIAPGTGAFRYVEYKTAEKWVLERNPDYWDSELPYIDTLEMLHVPAWSDRGTAVLTGQADMSWNVAFETWTEGENRPDIVQVNKLANFGAYWVLFNTKQPPFDDPRVRRAIHLAVSRQNLIKAFATQEQINLTRWVPYGDPYATPPEVIAQLPGYREDKTEDIETARGLLAEAGFADGITGVELLAASGPQAELLAPAFQDMLLRNLNIQADIRIIERSLLGQEEQAGNFQMVLDTYGHSISDISPRANLWWRTGGSQNWGGYSNPEFDALLDQIDNETDVETRRDLIAQAQDLLDQDPPWFLIGYTFHLPMWRNTVKGLALDNRAFAEWGRIETVWLDV</sequence>
<feature type="domain" description="Solute-binding protein family 5" evidence="5">
    <location>
        <begin position="122"/>
        <end position="490"/>
    </location>
</feature>
<evidence type="ECO:0000313" key="7">
    <source>
        <dbReference type="Proteomes" id="UP000317371"/>
    </source>
</evidence>
<comment type="similarity">
    <text evidence="2">Belongs to the bacterial solute-binding protein 5 family.</text>
</comment>
<dbReference type="SUPFAM" id="SSF53850">
    <property type="entry name" value="Periplasmic binding protein-like II"/>
    <property type="match status" value="1"/>
</dbReference>
<dbReference type="PROSITE" id="PS51318">
    <property type="entry name" value="TAT"/>
    <property type="match status" value="1"/>
</dbReference>
<reference evidence="6 7" key="1">
    <citation type="submission" date="2019-06" db="EMBL/GenBank/DDBJ databases">
        <title>Genome sequence of Litorilinea aerophila BAA-2444.</title>
        <authorList>
            <person name="Maclea K.S."/>
            <person name="Maurais E.G."/>
            <person name="Iannazzi L.C."/>
        </authorList>
    </citation>
    <scope>NUCLEOTIDE SEQUENCE [LARGE SCALE GENOMIC DNA]</scope>
    <source>
        <strain evidence="6 7">ATCC BAA-2444</strain>
    </source>
</reference>
<name>A0A540VJH9_9CHLR</name>
<dbReference type="PANTHER" id="PTHR30290">
    <property type="entry name" value="PERIPLASMIC BINDING COMPONENT OF ABC TRANSPORTER"/>
    <property type="match status" value="1"/>
</dbReference>
<proteinExistence type="inferred from homology"/>
<dbReference type="Pfam" id="PF00496">
    <property type="entry name" value="SBP_bac_5"/>
    <property type="match status" value="1"/>
</dbReference>
<dbReference type="GO" id="GO:1904680">
    <property type="term" value="F:peptide transmembrane transporter activity"/>
    <property type="evidence" value="ECO:0007669"/>
    <property type="project" value="TreeGrafter"/>
</dbReference>
<feature type="compositionally biased region" description="Low complexity" evidence="4">
    <location>
        <begin position="53"/>
        <end position="63"/>
    </location>
</feature>
<dbReference type="Proteomes" id="UP000317371">
    <property type="component" value="Unassembled WGS sequence"/>
</dbReference>
<organism evidence="6 7">
    <name type="scientific">Litorilinea aerophila</name>
    <dbReference type="NCBI Taxonomy" id="1204385"/>
    <lineage>
        <taxon>Bacteria</taxon>
        <taxon>Bacillati</taxon>
        <taxon>Chloroflexota</taxon>
        <taxon>Caldilineae</taxon>
        <taxon>Caldilineales</taxon>
        <taxon>Caldilineaceae</taxon>
        <taxon>Litorilinea</taxon>
    </lineage>
</organism>
<dbReference type="InterPro" id="IPR000914">
    <property type="entry name" value="SBP_5_dom"/>
</dbReference>
<dbReference type="InterPro" id="IPR030678">
    <property type="entry name" value="Peptide/Ni-bd"/>
</dbReference>
<dbReference type="PIRSF" id="PIRSF002741">
    <property type="entry name" value="MppA"/>
    <property type="match status" value="1"/>
</dbReference>
<keyword evidence="7" id="KW-1185">Reference proteome</keyword>
<dbReference type="EMBL" id="VIGC01000006">
    <property type="protein sequence ID" value="TQE96876.1"/>
    <property type="molecule type" value="Genomic_DNA"/>
</dbReference>
<comment type="caution">
    <text evidence="6">The sequence shown here is derived from an EMBL/GenBank/DDBJ whole genome shotgun (WGS) entry which is preliminary data.</text>
</comment>
<dbReference type="InterPro" id="IPR006311">
    <property type="entry name" value="TAT_signal"/>
</dbReference>
<dbReference type="AlphaFoldDB" id="A0A540VJH9"/>
<dbReference type="Gene3D" id="3.40.190.10">
    <property type="entry name" value="Periplasmic binding protein-like II"/>
    <property type="match status" value="1"/>
</dbReference>
<dbReference type="GO" id="GO:0015833">
    <property type="term" value="P:peptide transport"/>
    <property type="evidence" value="ECO:0007669"/>
    <property type="project" value="TreeGrafter"/>
</dbReference>
<gene>
    <name evidence="6" type="ORF">FKZ61_06020</name>
</gene>
<dbReference type="GO" id="GO:0042597">
    <property type="term" value="C:periplasmic space"/>
    <property type="evidence" value="ECO:0007669"/>
    <property type="project" value="UniProtKB-ARBA"/>
</dbReference>
<dbReference type="OrthoDB" id="9783874at2"/>
<dbReference type="InParanoid" id="A0A540VJH9"/>
<feature type="compositionally biased region" description="Pro residues" evidence="4">
    <location>
        <begin position="42"/>
        <end position="52"/>
    </location>
</feature>
<evidence type="ECO:0000256" key="2">
    <source>
        <dbReference type="ARBA" id="ARBA00005695"/>
    </source>
</evidence>
<evidence type="ECO:0000256" key="1">
    <source>
        <dbReference type="ARBA" id="ARBA00004193"/>
    </source>
</evidence>
<comment type="subcellular location">
    <subcellularLocation>
        <location evidence="1">Cell membrane</location>
        <topology evidence="1">Lipid-anchor</topology>
    </subcellularLocation>
</comment>
<evidence type="ECO:0000313" key="6">
    <source>
        <dbReference type="EMBL" id="TQE96876.1"/>
    </source>
</evidence>
<dbReference type="InterPro" id="IPR039424">
    <property type="entry name" value="SBP_5"/>
</dbReference>
<dbReference type="CDD" id="cd00995">
    <property type="entry name" value="PBP2_NikA_DppA_OppA_like"/>
    <property type="match status" value="1"/>
</dbReference>
<evidence type="ECO:0000256" key="3">
    <source>
        <dbReference type="ARBA" id="ARBA00022729"/>
    </source>
</evidence>
<dbReference type="Gene3D" id="3.10.105.10">
    <property type="entry name" value="Dipeptide-binding Protein, Domain 3"/>
    <property type="match status" value="1"/>
</dbReference>
<keyword evidence="3" id="KW-0732">Signal</keyword>
<dbReference type="GO" id="GO:0043190">
    <property type="term" value="C:ATP-binding cassette (ABC) transporter complex"/>
    <property type="evidence" value="ECO:0007669"/>
    <property type="project" value="InterPro"/>
</dbReference>
<protein>
    <submittedName>
        <fullName evidence="6">ABC transporter substrate-binding protein</fullName>
    </submittedName>
</protein>